<sequence>MSTPGTTGTDDGAGDGAVAGTVDGAAAPVHARIAVTGASGQLGGRVAALLAQAVLGADLRLVVRAAERAPRIDGAEIAVATYGDLEACTAAFAGVETLLLVSAGESADRVDQHRTAVTAAAAAGVRHLVYTSFTGASSDAEFTLARDHGATEDAIREAAEATGMRWTLLRDCFYLDVLQPWAGEDRTLRGPAGEGRCAFVAREDVAQVAARILAAPSAFAGRVLELTGAEAPTLGEVAARLTAATGLEHRYVDETMEEARASRAPYGAPDWEVEAWISTYTAIASGALAAVSGHVAEVLGREPLRLEDVVRA</sequence>
<keyword evidence="3" id="KW-1185">Reference proteome</keyword>
<evidence type="ECO:0000259" key="1">
    <source>
        <dbReference type="Pfam" id="PF05368"/>
    </source>
</evidence>
<dbReference type="InterPro" id="IPR036291">
    <property type="entry name" value="NAD(P)-bd_dom_sf"/>
</dbReference>
<proteinExistence type="predicted"/>
<comment type="caution">
    <text evidence="2">The sequence shown here is derived from an EMBL/GenBank/DDBJ whole genome shotgun (WGS) entry which is preliminary data.</text>
</comment>
<dbReference type="Gene3D" id="3.40.50.720">
    <property type="entry name" value="NAD(P)-binding Rossmann-like Domain"/>
    <property type="match status" value="1"/>
</dbReference>
<dbReference type="EMBL" id="JBHUFL010000002">
    <property type="protein sequence ID" value="MFD1834319.1"/>
    <property type="molecule type" value="Genomic_DNA"/>
</dbReference>
<gene>
    <name evidence="2" type="ORF">ACFSDA_04435</name>
</gene>
<dbReference type="InterPro" id="IPR008030">
    <property type="entry name" value="NmrA-like"/>
</dbReference>
<organism evidence="2 3">
    <name type="scientific">Brachybacterium rhamnosum</name>
    <dbReference type="NCBI Taxonomy" id="173361"/>
    <lineage>
        <taxon>Bacteria</taxon>
        <taxon>Bacillati</taxon>
        <taxon>Actinomycetota</taxon>
        <taxon>Actinomycetes</taxon>
        <taxon>Micrococcales</taxon>
        <taxon>Dermabacteraceae</taxon>
        <taxon>Brachybacterium</taxon>
    </lineage>
</organism>
<name>A0ABW4PVK1_9MICO</name>
<dbReference type="RefSeq" id="WP_264451416.1">
    <property type="nucleotide sequence ID" value="NZ_BAAAIS010000002.1"/>
</dbReference>
<dbReference type="Proteomes" id="UP001597280">
    <property type="component" value="Unassembled WGS sequence"/>
</dbReference>
<dbReference type="Gene3D" id="3.90.25.10">
    <property type="entry name" value="UDP-galactose 4-epimerase, domain 1"/>
    <property type="match status" value="1"/>
</dbReference>
<dbReference type="Pfam" id="PF05368">
    <property type="entry name" value="NmrA"/>
    <property type="match status" value="1"/>
</dbReference>
<accession>A0ABW4PVK1</accession>
<protein>
    <submittedName>
        <fullName evidence="2">NAD(P)H-binding protein</fullName>
    </submittedName>
</protein>
<dbReference type="InterPro" id="IPR052718">
    <property type="entry name" value="NmrA-type_oxidoreductase"/>
</dbReference>
<evidence type="ECO:0000313" key="3">
    <source>
        <dbReference type="Proteomes" id="UP001597280"/>
    </source>
</evidence>
<reference evidence="3" key="1">
    <citation type="journal article" date="2019" name="Int. J. Syst. Evol. Microbiol.">
        <title>The Global Catalogue of Microorganisms (GCM) 10K type strain sequencing project: providing services to taxonomists for standard genome sequencing and annotation.</title>
        <authorList>
            <consortium name="The Broad Institute Genomics Platform"/>
            <consortium name="The Broad Institute Genome Sequencing Center for Infectious Disease"/>
            <person name="Wu L."/>
            <person name="Ma J."/>
        </authorList>
    </citation>
    <scope>NUCLEOTIDE SEQUENCE [LARGE SCALE GENOMIC DNA]</scope>
    <source>
        <strain evidence="3">JCM 11650</strain>
    </source>
</reference>
<feature type="domain" description="NmrA-like" evidence="1">
    <location>
        <begin position="32"/>
        <end position="252"/>
    </location>
</feature>
<dbReference type="SUPFAM" id="SSF51735">
    <property type="entry name" value="NAD(P)-binding Rossmann-fold domains"/>
    <property type="match status" value="1"/>
</dbReference>
<dbReference type="PANTHER" id="PTHR47129">
    <property type="entry name" value="QUINONE OXIDOREDUCTASE 2"/>
    <property type="match status" value="1"/>
</dbReference>
<dbReference type="PANTHER" id="PTHR47129:SF1">
    <property type="entry name" value="NMRA-LIKE DOMAIN-CONTAINING PROTEIN"/>
    <property type="match status" value="1"/>
</dbReference>
<evidence type="ECO:0000313" key="2">
    <source>
        <dbReference type="EMBL" id="MFD1834319.1"/>
    </source>
</evidence>